<dbReference type="RefSeq" id="WP_008334046.1">
    <property type="nucleotide sequence ID" value="NZ_CH902578.1"/>
</dbReference>
<evidence type="ECO:0000313" key="2">
    <source>
        <dbReference type="EMBL" id="EAQ14528.1"/>
    </source>
</evidence>
<keyword evidence="3" id="KW-1185">Reference proteome</keyword>
<accession>A3VC45</accession>
<name>A3VC45_9RHOB</name>
<proteinExistence type="predicted"/>
<reference evidence="2 3" key="1">
    <citation type="journal article" date="2010" name="J. Bacteriol.">
        <title>Genome sequences of Pelagibaca bermudensis HTCC2601T and Maritimibacter alkaliphilus HTCC2654T, the type strains of two marine Roseobacter genera.</title>
        <authorList>
            <person name="Thrash J.C."/>
            <person name="Cho J.C."/>
            <person name="Ferriera S."/>
            <person name="Johnson J."/>
            <person name="Vergin K.L."/>
            <person name="Giovannoni S.J."/>
        </authorList>
    </citation>
    <scope>NUCLEOTIDE SEQUENCE [LARGE SCALE GENOMIC DNA]</scope>
    <source>
        <strain evidence="2 3">HTCC2654</strain>
    </source>
</reference>
<dbReference type="AlphaFoldDB" id="A3VC45"/>
<evidence type="ECO:0000256" key="1">
    <source>
        <dbReference type="SAM" id="SignalP"/>
    </source>
</evidence>
<evidence type="ECO:0000313" key="3">
    <source>
        <dbReference type="Proteomes" id="UP000002931"/>
    </source>
</evidence>
<organism evidence="2 3">
    <name type="scientific">Maritimibacter alkaliphilus HTCC2654</name>
    <dbReference type="NCBI Taxonomy" id="314271"/>
    <lineage>
        <taxon>Bacteria</taxon>
        <taxon>Pseudomonadati</taxon>
        <taxon>Pseudomonadota</taxon>
        <taxon>Alphaproteobacteria</taxon>
        <taxon>Rhodobacterales</taxon>
        <taxon>Roseobacteraceae</taxon>
        <taxon>Maritimibacter</taxon>
    </lineage>
</organism>
<dbReference type="Proteomes" id="UP000002931">
    <property type="component" value="Unassembled WGS sequence"/>
</dbReference>
<comment type="caution">
    <text evidence="2">The sequence shown here is derived from an EMBL/GenBank/DDBJ whole genome shotgun (WGS) entry which is preliminary data.</text>
</comment>
<dbReference type="HOGENOM" id="CLU_157187_0_0_5"/>
<protein>
    <submittedName>
        <fullName evidence="2">Uncharacterized protein</fullName>
    </submittedName>
</protein>
<dbReference type="eggNOG" id="ENOG5032S0I">
    <property type="taxonomic scope" value="Bacteria"/>
</dbReference>
<gene>
    <name evidence="2" type="ORF">RB2654_17701</name>
</gene>
<keyword evidence="1" id="KW-0732">Signal</keyword>
<dbReference type="STRING" id="314271.RB2654_17701"/>
<dbReference type="EMBL" id="AAMT01000002">
    <property type="protein sequence ID" value="EAQ14528.1"/>
    <property type="molecule type" value="Genomic_DNA"/>
</dbReference>
<feature type="chain" id="PRO_5002660233" evidence="1">
    <location>
        <begin position="17"/>
        <end position="108"/>
    </location>
</feature>
<feature type="signal peptide" evidence="1">
    <location>
        <begin position="1"/>
        <end position="16"/>
    </location>
</feature>
<sequence length="108" mass="11863">MKTALILALIPLPALADVPVIERAWLEGTTVNVTLSHPDEGWDHYADAWEVFGPDGTSLGIRELVHPHVDEQPFTRSLTLSEVPDGALTIRARCLVDGWGDTRAPVER</sequence>